<keyword evidence="2" id="KW-1185">Reference proteome</keyword>
<dbReference type="AlphaFoldDB" id="A0AAE0XPD0"/>
<organism evidence="1 2">
    <name type="scientific">Elysia crispata</name>
    <name type="common">lettuce slug</name>
    <dbReference type="NCBI Taxonomy" id="231223"/>
    <lineage>
        <taxon>Eukaryota</taxon>
        <taxon>Metazoa</taxon>
        <taxon>Spiralia</taxon>
        <taxon>Lophotrochozoa</taxon>
        <taxon>Mollusca</taxon>
        <taxon>Gastropoda</taxon>
        <taxon>Heterobranchia</taxon>
        <taxon>Euthyneura</taxon>
        <taxon>Panpulmonata</taxon>
        <taxon>Sacoglossa</taxon>
        <taxon>Placobranchoidea</taxon>
        <taxon>Plakobranchidae</taxon>
        <taxon>Elysia</taxon>
    </lineage>
</organism>
<evidence type="ECO:0000313" key="2">
    <source>
        <dbReference type="Proteomes" id="UP001283361"/>
    </source>
</evidence>
<name>A0AAE0XPD0_9GAST</name>
<sequence length="100" mass="11412">MNVWYELALFETGFTAWPMNGDLSKTPGLSSWWICFGEDAITSVEKEVRNARFSHPCVVCVEREISRTWKELNLIGGDTKVSCNKERTDIYCVLTEATND</sequence>
<dbReference type="EMBL" id="JAWDGP010007897">
    <property type="protein sequence ID" value="KAK3701188.1"/>
    <property type="molecule type" value="Genomic_DNA"/>
</dbReference>
<protein>
    <submittedName>
        <fullName evidence="1">Uncharacterized protein</fullName>
    </submittedName>
</protein>
<evidence type="ECO:0000313" key="1">
    <source>
        <dbReference type="EMBL" id="KAK3701188.1"/>
    </source>
</evidence>
<reference evidence="1" key="1">
    <citation type="journal article" date="2023" name="G3 (Bethesda)">
        <title>A reference genome for the long-term kleptoplast-retaining sea slug Elysia crispata morphotype clarki.</title>
        <authorList>
            <person name="Eastman K.E."/>
            <person name="Pendleton A.L."/>
            <person name="Shaikh M.A."/>
            <person name="Suttiyut T."/>
            <person name="Ogas R."/>
            <person name="Tomko P."/>
            <person name="Gavelis G."/>
            <person name="Widhalm J.R."/>
            <person name="Wisecaver J.H."/>
        </authorList>
    </citation>
    <scope>NUCLEOTIDE SEQUENCE</scope>
    <source>
        <strain evidence="1">ECLA1</strain>
    </source>
</reference>
<dbReference type="Proteomes" id="UP001283361">
    <property type="component" value="Unassembled WGS sequence"/>
</dbReference>
<comment type="caution">
    <text evidence="1">The sequence shown here is derived from an EMBL/GenBank/DDBJ whole genome shotgun (WGS) entry which is preliminary data.</text>
</comment>
<proteinExistence type="predicted"/>
<gene>
    <name evidence="1" type="ORF">RRG08_029659</name>
</gene>
<accession>A0AAE0XPD0</accession>